<organism evidence="2 3">
    <name type="scientific">Cellulophaga fucicola</name>
    <dbReference type="NCBI Taxonomy" id="76595"/>
    <lineage>
        <taxon>Bacteria</taxon>
        <taxon>Pseudomonadati</taxon>
        <taxon>Bacteroidota</taxon>
        <taxon>Flavobacteriia</taxon>
        <taxon>Flavobacteriales</taxon>
        <taxon>Flavobacteriaceae</taxon>
        <taxon>Cellulophaga</taxon>
    </lineage>
</organism>
<reference evidence="3" key="1">
    <citation type="submission" date="2016-11" db="EMBL/GenBank/DDBJ databases">
        <authorList>
            <person name="Varghese N."/>
            <person name="Submissions S."/>
        </authorList>
    </citation>
    <scope>NUCLEOTIDE SEQUENCE [LARGE SCALE GENOMIC DNA]</scope>
    <source>
        <strain evidence="3">DSM 24786</strain>
    </source>
</reference>
<dbReference type="Proteomes" id="UP000183257">
    <property type="component" value="Unassembled WGS sequence"/>
</dbReference>
<sequence>MLNFSNTNKMKKIGILFGLLILIAVSACQDLSDINDNPNNVNQTHPQLLLTNIASSAFSVNGTSSLYASRMLVQTDGENNNQYYNWDRAGFGDYNMLGEVTKMIQEGERIESKEYVAIGKFFRAYYFYNLTLTFGDIPYSEALQGETDASFSPKYDSQKEVFIGVLKELEEANTLLKDNNAIVAGDIIYNGDMSQWQKLINSFRLKVLITLSKKEGDADLNVKSAFSAIYANESIMQSIEDNGQLVFLDQEGSRYTEFNSSGYGSGMYMSSTFIKRLQDREDPRLFIFCGRTKNAKETGLALDDFNAYEGGDPLAPYAEVNDKAAAGDVSKVNLRYTTDPTTEPHNLLSYSEVEFILAEAAVRGWISTDAKMHYENGIKASFSFYNRYAKGFENYVESTDADTYMAGSLVAFNTSASLAEKLDFILTQKYFTSFLHSGWRMYFDHLRTGYPTFVQSAGATPPTRWIYPLSEYNNNSDNVASAIESQFGAGNDKIREITWWLK</sequence>
<dbReference type="STRING" id="76595.SAMN05660313_02373"/>
<dbReference type="EMBL" id="FPIY01000003">
    <property type="protein sequence ID" value="SFW55266.1"/>
    <property type="molecule type" value="Genomic_DNA"/>
</dbReference>
<feature type="signal peptide" evidence="1">
    <location>
        <begin position="1"/>
        <end position="27"/>
    </location>
</feature>
<gene>
    <name evidence="2" type="ORF">SAMN05660313_02373</name>
</gene>
<dbReference type="AlphaFoldDB" id="A0A1K1Q5G5"/>
<evidence type="ECO:0000313" key="2">
    <source>
        <dbReference type="EMBL" id="SFW55266.1"/>
    </source>
</evidence>
<dbReference type="InterPro" id="IPR011990">
    <property type="entry name" value="TPR-like_helical_dom_sf"/>
</dbReference>
<name>A0A1K1Q5G5_9FLAO</name>
<evidence type="ECO:0000256" key="1">
    <source>
        <dbReference type="SAM" id="SignalP"/>
    </source>
</evidence>
<proteinExistence type="predicted"/>
<dbReference type="InterPro" id="IPR041662">
    <property type="entry name" value="SusD-like_2"/>
</dbReference>
<evidence type="ECO:0000313" key="3">
    <source>
        <dbReference type="Proteomes" id="UP000183257"/>
    </source>
</evidence>
<feature type="chain" id="PRO_5009666936" evidence="1">
    <location>
        <begin position="28"/>
        <end position="502"/>
    </location>
</feature>
<keyword evidence="3" id="KW-1185">Reference proteome</keyword>
<dbReference type="Pfam" id="PF12771">
    <property type="entry name" value="SusD-like_2"/>
    <property type="match status" value="1"/>
</dbReference>
<dbReference type="SUPFAM" id="SSF48452">
    <property type="entry name" value="TPR-like"/>
    <property type="match status" value="1"/>
</dbReference>
<keyword evidence="1" id="KW-0732">Signal</keyword>
<protein>
    <submittedName>
        <fullName evidence="2">Starch-binding associating with outer membrane</fullName>
    </submittedName>
</protein>
<accession>A0A1K1Q5G5</accession>
<dbReference type="Gene3D" id="1.25.40.390">
    <property type="match status" value="1"/>
</dbReference>